<reference evidence="1" key="1">
    <citation type="journal article" date="2023" name="Mol. Biol. Evol.">
        <title>Third-Generation Sequencing Reveals the Adaptive Role of the Epigenome in Three Deep-Sea Polychaetes.</title>
        <authorList>
            <person name="Perez M."/>
            <person name="Aroh O."/>
            <person name="Sun Y."/>
            <person name="Lan Y."/>
            <person name="Juniper S.K."/>
            <person name="Young C.R."/>
            <person name="Angers B."/>
            <person name="Qian P.Y."/>
        </authorList>
    </citation>
    <scope>NUCLEOTIDE SEQUENCE</scope>
    <source>
        <strain evidence="1">R07B-5</strain>
    </source>
</reference>
<keyword evidence="2" id="KW-1185">Reference proteome</keyword>
<organism evidence="1 2">
    <name type="scientific">Ridgeia piscesae</name>
    <name type="common">Tubeworm</name>
    <dbReference type="NCBI Taxonomy" id="27915"/>
    <lineage>
        <taxon>Eukaryota</taxon>
        <taxon>Metazoa</taxon>
        <taxon>Spiralia</taxon>
        <taxon>Lophotrochozoa</taxon>
        <taxon>Annelida</taxon>
        <taxon>Polychaeta</taxon>
        <taxon>Sedentaria</taxon>
        <taxon>Canalipalpata</taxon>
        <taxon>Sabellida</taxon>
        <taxon>Siboglinidae</taxon>
        <taxon>Ridgeia</taxon>
    </lineage>
</organism>
<name>A0AAD9NV20_RIDPI</name>
<evidence type="ECO:0000313" key="2">
    <source>
        <dbReference type="Proteomes" id="UP001209878"/>
    </source>
</evidence>
<sequence length="127" mass="14072">MCSYVADPARSLCSTEKWFFWDSYTLRSPTSHLSTFGFQCFSQQLVEISFPHGGGGSPMVDVSTQCSEGSTSYLPTEQDTQFVHGCFEHRLGTTLECSDGVRCMDNNGEYTSHQHARFGSHTNSHAA</sequence>
<evidence type="ECO:0000313" key="1">
    <source>
        <dbReference type="EMBL" id="KAK2183445.1"/>
    </source>
</evidence>
<accession>A0AAD9NV20</accession>
<proteinExistence type="predicted"/>
<dbReference type="EMBL" id="JAODUO010000311">
    <property type="protein sequence ID" value="KAK2183445.1"/>
    <property type="molecule type" value="Genomic_DNA"/>
</dbReference>
<dbReference type="Proteomes" id="UP001209878">
    <property type="component" value="Unassembled WGS sequence"/>
</dbReference>
<comment type="caution">
    <text evidence="1">The sequence shown here is derived from an EMBL/GenBank/DDBJ whole genome shotgun (WGS) entry which is preliminary data.</text>
</comment>
<protein>
    <submittedName>
        <fullName evidence="1">Uncharacterized protein</fullName>
    </submittedName>
</protein>
<dbReference type="AlphaFoldDB" id="A0AAD9NV20"/>
<gene>
    <name evidence="1" type="ORF">NP493_312g05018</name>
</gene>